<keyword evidence="2" id="KW-0732">Signal</keyword>
<feature type="signal peptide" evidence="2">
    <location>
        <begin position="1"/>
        <end position="30"/>
    </location>
</feature>
<name>A0A369T5Y7_9PROT</name>
<evidence type="ECO:0000313" key="4">
    <source>
        <dbReference type="Proteomes" id="UP000253941"/>
    </source>
</evidence>
<proteinExistence type="predicted"/>
<comment type="caution">
    <text evidence="3">The sequence shown here is derived from an EMBL/GenBank/DDBJ whole genome shotgun (WGS) entry which is preliminary data.</text>
</comment>
<dbReference type="RefSeq" id="WP_114583342.1">
    <property type="nucleotide sequence ID" value="NZ_QPMH01000021.1"/>
</dbReference>
<reference evidence="3 4" key="1">
    <citation type="submission" date="2018-07" db="EMBL/GenBank/DDBJ databases">
        <title>Venubactetium sediminum gen. nov., sp. nov., isolated from a marine solar saltern.</title>
        <authorList>
            <person name="Wang S."/>
        </authorList>
    </citation>
    <scope>NUCLEOTIDE SEQUENCE [LARGE SCALE GENOMIC DNA]</scope>
    <source>
        <strain evidence="3 4">WD2A32</strain>
    </source>
</reference>
<evidence type="ECO:0000256" key="1">
    <source>
        <dbReference type="SAM" id="MobiDB-lite"/>
    </source>
</evidence>
<dbReference type="PROSITE" id="PS51257">
    <property type="entry name" value="PROKAR_LIPOPROTEIN"/>
    <property type="match status" value="1"/>
</dbReference>
<evidence type="ECO:0000256" key="2">
    <source>
        <dbReference type="SAM" id="SignalP"/>
    </source>
</evidence>
<gene>
    <name evidence="3" type="ORF">DRB17_16570</name>
</gene>
<dbReference type="Proteomes" id="UP000253941">
    <property type="component" value="Unassembled WGS sequence"/>
</dbReference>
<sequence>MMRRPRRTVWTITATLIGLGLAACSQPAFDASAPWVPMRANEGASFGGGVMGAPPSMGFNLFEQDRPETTDASVSVPRGGGENPWATPQRGVVVTLCYGGLINSAEEVRQAAAELCPPGSTPRFLGGDAFWNQCPLLQPNRAAFQCLPEDGESEESDGGTAAITDGQGGGRG</sequence>
<dbReference type="EMBL" id="QPMH01000021">
    <property type="protein sequence ID" value="RDD60678.1"/>
    <property type="molecule type" value="Genomic_DNA"/>
</dbReference>
<evidence type="ECO:0000313" key="3">
    <source>
        <dbReference type="EMBL" id="RDD60678.1"/>
    </source>
</evidence>
<organism evidence="3 4">
    <name type="scientific">Ferruginivarius sediminum</name>
    <dbReference type="NCBI Taxonomy" id="2661937"/>
    <lineage>
        <taxon>Bacteria</taxon>
        <taxon>Pseudomonadati</taxon>
        <taxon>Pseudomonadota</taxon>
        <taxon>Alphaproteobacteria</taxon>
        <taxon>Rhodospirillales</taxon>
        <taxon>Rhodospirillaceae</taxon>
        <taxon>Ferruginivarius</taxon>
    </lineage>
</organism>
<dbReference type="AlphaFoldDB" id="A0A369T5Y7"/>
<protein>
    <submittedName>
        <fullName evidence="3">Uncharacterized protein</fullName>
    </submittedName>
</protein>
<feature type="chain" id="PRO_5016992526" evidence="2">
    <location>
        <begin position="31"/>
        <end position="172"/>
    </location>
</feature>
<accession>A0A369T5Y7</accession>
<keyword evidence="4" id="KW-1185">Reference proteome</keyword>
<feature type="region of interest" description="Disordered" evidence="1">
    <location>
        <begin position="149"/>
        <end position="172"/>
    </location>
</feature>